<dbReference type="InterPro" id="IPR009072">
    <property type="entry name" value="Histone-fold"/>
</dbReference>
<dbReference type="InterPro" id="IPR000164">
    <property type="entry name" value="Histone_H3/CENP-A"/>
</dbReference>
<accession>A0ABN9QA85</accession>
<dbReference type="InterPro" id="IPR007125">
    <property type="entry name" value="H2A/H2B/H3"/>
</dbReference>
<evidence type="ECO:0000313" key="8">
    <source>
        <dbReference type="Proteomes" id="UP001189429"/>
    </source>
</evidence>
<keyword evidence="4" id="KW-0539">Nucleus</keyword>
<evidence type="ECO:0000256" key="3">
    <source>
        <dbReference type="ARBA" id="ARBA00023125"/>
    </source>
</evidence>
<feature type="compositionally biased region" description="Basic residues" evidence="5">
    <location>
        <begin position="231"/>
        <end position="243"/>
    </location>
</feature>
<name>A0ABN9QA85_9DINO</name>
<dbReference type="Pfam" id="PF00125">
    <property type="entry name" value="Histone"/>
    <property type="match status" value="1"/>
</dbReference>
<keyword evidence="8" id="KW-1185">Reference proteome</keyword>
<feature type="domain" description="Core Histone H2A/H2B/H3" evidence="6">
    <location>
        <begin position="105"/>
        <end position="188"/>
    </location>
</feature>
<dbReference type="PRINTS" id="PR00622">
    <property type="entry name" value="HISTONEH3"/>
</dbReference>
<proteinExistence type="inferred from homology"/>
<comment type="similarity">
    <text evidence="2">Belongs to the histone H3 family.</text>
</comment>
<dbReference type="Proteomes" id="UP001189429">
    <property type="component" value="Unassembled WGS sequence"/>
</dbReference>
<dbReference type="SUPFAM" id="SSF47113">
    <property type="entry name" value="Histone-fold"/>
    <property type="match status" value="1"/>
</dbReference>
<dbReference type="PANTHER" id="PTHR11426">
    <property type="entry name" value="HISTONE H3"/>
    <property type="match status" value="1"/>
</dbReference>
<evidence type="ECO:0000256" key="1">
    <source>
        <dbReference type="ARBA" id="ARBA00004123"/>
    </source>
</evidence>
<feature type="compositionally biased region" description="Gly residues" evidence="5">
    <location>
        <begin position="277"/>
        <end position="287"/>
    </location>
</feature>
<evidence type="ECO:0000256" key="2">
    <source>
        <dbReference type="ARBA" id="ARBA00010343"/>
    </source>
</evidence>
<dbReference type="SMART" id="SM00428">
    <property type="entry name" value="H3"/>
    <property type="match status" value="1"/>
</dbReference>
<sequence length="314" mass="34542">PSRPRRGSSVRSAPPRRGRWRSVGSLRSAVVAVPRRCAPSGLPCGLSSSPLRGRLGRFSFARAVAADAYGSSCFWPRPSFRVRRRRATLSHAGKAMPARARVSRVQSDILKYQRSSRLLLRKLPFQRMVRSISNDLDPGSSCKMNPVALQMLQKASEEYARRLFESANRCAMHAKRVTVFPKDLHLARVLSGRQHAPRHAPSAGAFGGGQRGAQALREIRRLQRADGPVIRRPKREAHWRAPVHSRAAAQARVRPPPPRDRAGGGRRGGQARQVPARGGGRGAGGHRGAARRALRGRDPLRRGRQASDRQEAGL</sequence>
<feature type="non-terminal residue" evidence="7">
    <location>
        <position position="1"/>
    </location>
</feature>
<dbReference type="Gene3D" id="1.10.20.10">
    <property type="entry name" value="Histone, subunit A"/>
    <property type="match status" value="1"/>
</dbReference>
<evidence type="ECO:0000256" key="5">
    <source>
        <dbReference type="SAM" id="MobiDB-lite"/>
    </source>
</evidence>
<reference evidence="7" key="1">
    <citation type="submission" date="2023-10" db="EMBL/GenBank/DDBJ databases">
        <authorList>
            <person name="Chen Y."/>
            <person name="Shah S."/>
            <person name="Dougan E. K."/>
            <person name="Thang M."/>
            <person name="Chan C."/>
        </authorList>
    </citation>
    <scope>NUCLEOTIDE SEQUENCE [LARGE SCALE GENOMIC DNA]</scope>
</reference>
<gene>
    <name evidence="7" type="ORF">PCOR1329_LOCUS10154</name>
</gene>
<dbReference type="EMBL" id="CAUYUJ010002874">
    <property type="protein sequence ID" value="CAK0802761.1"/>
    <property type="molecule type" value="Genomic_DNA"/>
</dbReference>
<feature type="region of interest" description="Disordered" evidence="5">
    <location>
        <begin position="192"/>
        <end position="314"/>
    </location>
</feature>
<evidence type="ECO:0000313" key="7">
    <source>
        <dbReference type="EMBL" id="CAK0802761.1"/>
    </source>
</evidence>
<keyword evidence="3" id="KW-0238">DNA-binding</keyword>
<comment type="caution">
    <text evidence="7">The sequence shown here is derived from an EMBL/GenBank/DDBJ whole genome shotgun (WGS) entry which is preliminary data.</text>
</comment>
<evidence type="ECO:0000259" key="6">
    <source>
        <dbReference type="Pfam" id="PF00125"/>
    </source>
</evidence>
<feature type="compositionally biased region" description="Basic and acidic residues" evidence="5">
    <location>
        <begin position="295"/>
        <end position="314"/>
    </location>
</feature>
<comment type="subcellular location">
    <subcellularLocation>
        <location evidence="1">Nucleus</location>
    </subcellularLocation>
</comment>
<organism evidence="7 8">
    <name type="scientific">Prorocentrum cordatum</name>
    <dbReference type="NCBI Taxonomy" id="2364126"/>
    <lineage>
        <taxon>Eukaryota</taxon>
        <taxon>Sar</taxon>
        <taxon>Alveolata</taxon>
        <taxon>Dinophyceae</taxon>
        <taxon>Prorocentrales</taxon>
        <taxon>Prorocentraceae</taxon>
        <taxon>Prorocentrum</taxon>
    </lineage>
</organism>
<evidence type="ECO:0000256" key="4">
    <source>
        <dbReference type="ARBA" id="ARBA00023242"/>
    </source>
</evidence>
<protein>
    <recommendedName>
        <fullName evidence="6">Core Histone H2A/H2B/H3 domain-containing protein</fullName>
    </recommendedName>
</protein>